<dbReference type="PANTHER" id="PTHR30302">
    <property type="entry name" value="HYDROGENASE 1 MATURATION PROTEASE"/>
    <property type="match status" value="1"/>
</dbReference>
<evidence type="ECO:0000313" key="6">
    <source>
        <dbReference type="Proteomes" id="UP000271683"/>
    </source>
</evidence>
<organism evidence="5 6">
    <name type="scientific">Couchioplanes caeruleus</name>
    <dbReference type="NCBI Taxonomy" id="56438"/>
    <lineage>
        <taxon>Bacteria</taxon>
        <taxon>Bacillati</taxon>
        <taxon>Actinomycetota</taxon>
        <taxon>Actinomycetes</taxon>
        <taxon>Micromonosporales</taxon>
        <taxon>Micromonosporaceae</taxon>
        <taxon>Couchioplanes</taxon>
    </lineage>
</organism>
<evidence type="ECO:0000256" key="3">
    <source>
        <dbReference type="ARBA" id="ARBA00022750"/>
    </source>
</evidence>
<dbReference type="NCBIfam" id="TIGR00072">
    <property type="entry name" value="hydrog_prot"/>
    <property type="match status" value="1"/>
</dbReference>
<accession>A0A3N1GTX6</accession>
<sequence>MSTGQDMVRVLVAGIGNLFFGDDGFGPEVVRRLAGRSALPPGVRLVDYGIRGMYLAYDLLDPCDALVLVDALPGDGVPGEVVVLEITADDLGGGGFDAHAMNPVAMLATVERLGGALPATYLVGCRVGAVSEGIGLSAPVTAAVPTAVAAVRRLVHRLTATVPAGSRGK</sequence>
<evidence type="ECO:0000313" key="5">
    <source>
        <dbReference type="EMBL" id="ROP33733.1"/>
    </source>
</evidence>
<gene>
    <name evidence="5" type="ORF">EDD30_6769</name>
</gene>
<keyword evidence="4" id="KW-0378">Hydrolase</keyword>
<dbReference type="InterPro" id="IPR023430">
    <property type="entry name" value="Pept_HybD-like_dom_sf"/>
</dbReference>
<dbReference type="AlphaFoldDB" id="A0A3N1GTX6"/>
<dbReference type="GO" id="GO:0008047">
    <property type="term" value="F:enzyme activator activity"/>
    <property type="evidence" value="ECO:0007669"/>
    <property type="project" value="InterPro"/>
</dbReference>
<name>A0A3N1GTX6_9ACTN</name>
<dbReference type="PANTHER" id="PTHR30302:SF1">
    <property type="entry name" value="HYDROGENASE 2 MATURATION PROTEASE"/>
    <property type="match status" value="1"/>
</dbReference>
<proteinExistence type="inferred from homology"/>
<dbReference type="GO" id="GO:0004190">
    <property type="term" value="F:aspartic-type endopeptidase activity"/>
    <property type="evidence" value="ECO:0007669"/>
    <property type="project" value="UniProtKB-KW"/>
</dbReference>
<evidence type="ECO:0000256" key="4">
    <source>
        <dbReference type="ARBA" id="ARBA00022801"/>
    </source>
</evidence>
<evidence type="ECO:0000256" key="1">
    <source>
        <dbReference type="ARBA" id="ARBA00006814"/>
    </source>
</evidence>
<dbReference type="Gene3D" id="3.40.50.1450">
    <property type="entry name" value="HybD-like"/>
    <property type="match status" value="1"/>
</dbReference>
<comment type="caution">
    <text evidence="5">The sequence shown here is derived from an EMBL/GenBank/DDBJ whole genome shotgun (WGS) entry which is preliminary data.</text>
</comment>
<dbReference type="SUPFAM" id="SSF53163">
    <property type="entry name" value="HybD-like"/>
    <property type="match status" value="1"/>
</dbReference>
<dbReference type="PRINTS" id="PR00446">
    <property type="entry name" value="HYDRGNUPTAKE"/>
</dbReference>
<dbReference type="InterPro" id="IPR000671">
    <property type="entry name" value="Peptidase_A31"/>
</dbReference>
<evidence type="ECO:0000256" key="2">
    <source>
        <dbReference type="ARBA" id="ARBA00022670"/>
    </source>
</evidence>
<protein>
    <submittedName>
        <fullName evidence="5">Hydrogenase maturation protease</fullName>
    </submittedName>
</protein>
<comment type="similarity">
    <text evidence="1">Belongs to the peptidase A31 family.</text>
</comment>
<dbReference type="Proteomes" id="UP000271683">
    <property type="component" value="Unassembled WGS sequence"/>
</dbReference>
<dbReference type="GO" id="GO:0016485">
    <property type="term" value="P:protein processing"/>
    <property type="evidence" value="ECO:0007669"/>
    <property type="project" value="TreeGrafter"/>
</dbReference>
<keyword evidence="3" id="KW-0064">Aspartyl protease</keyword>
<keyword evidence="2 5" id="KW-0645">Protease</keyword>
<dbReference type="Pfam" id="PF01750">
    <property type="entry name" value="HycI"/>
    <property type="match status" value="1"/>
</dbReference>
<reference evidence="5 6" key="1">
    <citation type="submission" date="2018-11" db="EMBL/GenBank/DDBJ databases">
        <title>Sequencing the genomes of 1000 actinobacteria strains.</title>
        <authorList>
            <person name="Klenk H.-P."/>
        </authorList>
    </citation>
    <scope>NUCLEOTIDE SEQUENCE [LARGE SCALE GENOMIC DNA]</scope>
    <source>
        <strain evidence="5 6">DSM 43634</strain>
    </source>
</reference>
<dbReference type="EMBL" id="RJKL01000001">
    <property type="protein sequence ID" value="ROP33733.1"/>
    <property type="molecule type" value="Genomic_DNA"/>
</dbReference>